<dbReference type="EMBL" id="JAATIP010000185">
    <property type="protein sequence ID" value="KAF4362237.1"/>
    <property type="molecule type" value="Genomic_DNA"/>
</dbReference>
<protein>
    <recommendedName>
        <fullName evidence="4">Terpene cyclase/mutase family member</fullName>
        <ecNumber evidence="4">5.4.99.-</ecNumber>
    </recommendedName>
</protein>
<dbReference type="AlphaFoldDB" id="A0A7J6EUY2"/>
<dbReference type="GO" id="GO:0016104">
    <property type="term" value="P:triterpenoid biosynthetic process"/>
    <property type="evidence" value="ECO:0007669"/>
    <property type="project" value="InterPro"/>
</dbReference>
<dbReference type="FunFam" id="1.50.10.20:FF:000002">
    <property type="entry name" value="Terpene cyclase/mutase family member"/>
    <property type="match status" value="1"/>
</dbReference>
<dbReference type="EC" id="5.4.99.-" evidence="4"/>
<comment type="caution">
    <text evidence="6">The sequence shown here is derived from an EMBL/GenBank/DDBJ whole genome shotgun (WGS) entry which is preliminary data.</text>
</comment>
<dbReference type="PANTHER" id="PTHR11764:SF90">
    <property type="entry name" value="TERPENE CYCLASE_MUTASE FAMILY MEMBER"/>
    <property type="match status" value="1"/>
</dbReference>
<dbReference type="InterPro" id="IPR032696">
    <property type="entry name" value="SQ_cyclase_C"/>
</dbReference>
<dbReference type="Proteomes" id="UP000525078">
    <property type="component" value="Unassembled WGS sequence"/>
</dbReference>
<dbReference type="InterPro" id="IPR018333">
    <property type="entry name" value="Squalene_cyclase"/>
</dbReference>
<evidence type="ECO:0000256" key="1">
    <source>
        <dbReference type="ARBA" id="ARBA00009755"/>
    </source>
</evidence>
<evidence type="ECO:0000256" key="2">
    <source>
        <dbReference type="ARBA" id="ARBA00022737"/>
    </source>
</evidence>
<evidence type="ECO:0000313" key="7">
    <source>
        <dbReference type="Proteomes" id="UP000525078"/>
    </source>
</evidence>
<dbReference type="GO" id="GO:0005811">
    <property type="term" value="C:lipid droplet"/>
    <property type="evidence" value="ECO:0007669"/>
    <property type="project" value="InterPro"/>
</dbReference>
<dbReference type="SUPFAM" id="SSF48239">
    <property type="entry name" value="Terpenoid cyclases/Protein prenyltransferases"/>
    <property type="match status" value="3"/>
</dbReference>
<proteinExistence type="inferred from homology"/>
<evidence type="ECO:0000256" key="4">
    <source>
        <dbReference type="RuleBase" id="RU362003"/>
    </source>
</evidence>
<comment type="similarity">
    <text evidence="1 4">Belongs to the terpene cyclase/mutase family.</text>
</comment>
<dbReference type="Pfam" id="PF13243">
    <property type="entry name" value="SQHop_cyclase_C"/>
    <property type="match status" value="2"/>
</dbReference>
<name>A0A7J6EUY2_CANSA</name>
<dbReference type="NCBIfam" id="TIGR01787">
    <property type="entry name" value="squalene_cyclas"/>
    <property type="match status" value="1"/>
</dbReference>
<evidence type="ECO:0000256" key="3">
    <source>
        <dbReference type="ARBA" id="ARBA00023235"/>
    </source>
</evidence>
<dbReference type="Gene3D" id="1.50.10.20">
    <property type="match status" value="3"/>
</dbReference>
<gene>
    <name evidence="6" type="ORF">F8388_008121</name>
</gene>
<accession>A0A7J6EUY2</accession>
<dbReference type="PROSITE" id="PS01074">
    <property type="entry name" value="TERPENE_SYNTHASES"/>
    <property type="match status" value="2"/>
</dbReference>
<dbReference type="InterPro" id="IPR008930">
    <property type="entry name" value="Terpenoid_cyclase/PrenylTrfase"/>
</dbReference>
<sequence>VLCMLACWVENPNGDYFKKHLARIPDFMWVAEDGMKMQALLDSDLADEIGPTLARGHHFIKNSQCCLSLSLLPTKIVGEKIELERLYDSVNFLLSLQILNPTEFAEGIVIEHEYVECTSSAIEALFLFKSLYPNHKKYEIENFITKAVHFIEHSQLPDGSWYGNWGICFTYGTWFAIKGLAVVGKTYNNSETIRKALKFLLRTQNKDGGWGESYLSCPNKEYVSLEENGSNLVQTSWAMMGLIYGGQAERDPTPLHKAAKLIINSQLDDGDFPQQEITGNKDGGWGLHIEGHSTMFCTTLNYICMRMLGEGPDGGQDNACARARQWILDHGGVTYIPSWGKTWLSILGLFDWVGCNPMPPEFWILPPFLHIHPAKMWCYSRMVYMPMSYLYGKRFVCPITPLISQLRVELHTQPYDEINWREVRHFCAKEDLYYSHHLLQDLLWDSLYIFSEPFLTRWPFNKLIRQKALQVTMNHIHYEDENSRYITLGCIEKVLCMLACWVENPNGDYFKKHLARIPDFMWVAEDGMKMQTFGSQSWDTSFAIQALLDSDLVDEIGPTFARGHHFIKNSQCCLSLSLLPTKIVGEKIELERLYDSVNFLLSLQILNPTEFAEGIVIEHEYVECTSSAIEALFLFKSLYPNHKKYEIENFITKAVHFIEHSQLPDGSWYGNWGICFTYGTWFAIKGLAVVGKTYNNSETIRKALKFLLRTQNKDGGWGESYLSCPNKEYVSLEENGSNLVQTSWAMMGLIYGGQAERDPTPLHKAAKLIINSQLDDGDFPQQEITGVFMKNCMLHYAMYRNIFPLWALAEYRKRVLC</sequence>
<reference evidence="6 7" key="1">
    <citation type="journal article" date="2020" name="bioRxiv">
        <title>Sequence and annotation of 42 cannabis genomes reveals extensive copy number variation in cannabinoid synthesis and pathogen resistance genes.</title>
        <authorList>
            <person name="Mckernan K.J."/>
            <person name="Helbert Y."/>
            <person name="Kane L.T."/>
            <person name="Ebling H."/>
            <person name="Zhang L."/>
            <person name="Liu B."/>
            <person name="Eaton Z."/>
            <person name="Mclaughlin S."/>
            <person name="Kingan S."/>
            <person name="Baybayan P."/>
            <person name="Concepcion G."/>
            <person name="Jordan M."/>
            <person name="Riva A."/>
            <person name="Barbazuk W."/>
            <person name="Harkins T."/>
        </authorList>
    </citation>
    <scope>NUCLEOTIDE SEQUENCE [LARGE SCALE GENOMIC DNA]</scope>
    <source>
        <strain evidence="7">cv. Jamaican Lion 4</strain>
        <tissue evidence="6">Leaf</tissue>
    </source>
</reference>
<evidence type="ECO:0000259" key="5">
    <source>
        <dbReference type="Pfam" id="PF13243"/>
    </source>
</evidence>
<dbReference type="GO" id="GO:0042300">
    <property type="term" value="F:beta-amyrin synthase activity"/>
    <property type="evidence" value="ECO:0007669"/>
    <property type="project" value="TreeGrafter"/>
</dbReference>
<dbReference type="PANTHER" id="PTHR11764">
    <property type="entry name" value="TERPENE CYCLASE/MUTASE FAMILY MEMBER"/>
    <property type="match status" value="1"/>
</dbReference>
<feature type="non-terminal residue" evidence="6">
    <location>
        <position position="1"/>
    </location>
</feature>
<keyword evidence="2" id="KW-0677">Repeat</keyword>
<feature type="domain" description="Squalene cyclase C-terminal" evidence="5">
    <location>
        <begin position="643"/>
        <end position="813"/>
    </location>
</feature>
<organism evidence="6 7">
    <name type="scientific">Cannabis sativa</name>
    <name type="common">Hemp</name>
    <name type="synonym">Marijuana</name>
    <dbReference type="NCBI Taxonomy" id="3483"/>
    <lineage>
        <taxon>Eukaryota</taxon>
        <taxon>Viridiplantae</taxon>
        <taxon>Streptophyta</taxon>
        <taxon>Embryophyta</taxon>
        <taxon>Tracheophyta</taxon>
        <taxon>Spermatophyta</taxon>
        <taxon>Magnoliopsida</taxon>
        <taxon>eudicotyledons</taxon>
        <taxon>Gunneridae</taxon>
        <taxon>Pentapetalae</taxon>
        <taxon>rosids</taxon>
        <taxon>fabids</taxon>
        <taxon>Rosales</taxon>
        <taxon>Cannabaceae</taxon>
        <taxon>Cannabis</taxon>
    </lineage>
</organism>
<keyword evidence="3 4" id="KW-0413">Isomerase</keyword>
<evidence type="ECO:0000313" key="6">
    <source>
        <dbReference type="EMBL" id="KAF4362237.1"/>
    </source>
</evidence>
<feature type="domain" description="Squalene cyclase C-terminal" evidence="5">
    <location>
        <begin position="136"/>
        <end position="280"/>
    </location>
</feature>
<dbReference type="InterPro" id="IPR002365">
    <property type="entry name" value="Terpene_synthase_CS"/>
</dbReference>
<dbReference type="CDD" id="cd02892">
    <property type="entry name" value="SQCY_1"/>
    <property type="match status" value="1"/>
</dbReference>